<evidence type="ECO:0000313" key="4">
    <source>
        <dbReference type="Proteomes" id="UP000515211"/>
    </source>
</evidence>
<evidence type="ECO:0000259" key="2">
    <source>
        <dbReference type="Pfam" id="PF05970"/>
    </source>
</evidence>
<dbReference type="InterPro" id="IPR010285">
    <property type="entry name" value="DNA_helicase_pif1-like_DEAD"/>
</dbReference>
<dbReference type="Proteomes" id="UP000515211">
    <property type="component" value="Chromosome 3"/>
</dbReference>
<accession>A0A9C6TSC6</accession>
<dbReference type="GO" id="GO:0005524">
    <property type="term" value="F:ATP binding"/>
    <property type="evidence" value="ECO:0007669"/>
    <property type="project" value="UniProtKB-KW"/>
</dbReference>
<keyword evidence="1" id="KW-0547">Nucleotide-binding</keyword>
<dbReference type="SUPFAM" id="SSF52540">
    <property type="entry name" value="P-loop containing nucleoside triphosphate hydrolases"/>
    <property type="match status" value="1"/>
</dbReference>
<comment type="similarity">
    <text evidence="1">Belongs to the helicase family.</text>
</comment>
<dbReference type="EC" id="5.6.2.3" evidence="1"/>
<keyword evidence="4" id="KW-1185">Reference proteome</keyword>
<name>A0A9C6TSC6_ARADU</name>
<organism evidence="4 5">
    <name type="scientific">Arachis duranensis</name>
    <name type="common">Wild peanut</name>
    <dbReference type="NCBI Taxonomy" id="130453"/>
    <lineage>
        <taxon>Eukaryota</taxon>
        <taxon>Viridiplantae</taxon>
        <taxon>Streptophyta</taxon>
        <taxon>Embryophyta</taxon>
        <taxon>Tracheophyta</taxon>
        <taxon>Spermatophyta</taxon>
        <taxon>Magnoliopsida</taxon>
        <taxon>eudicotyledons</taxon>
        <taxon>Gunneridae</taxon>
        <taxon>Pentapetalae</taxon>
        <taxon>rosids</taxon>
        <taxon>fabids</taxon>
        <taxon>Fabales</taxon>
        <taxon>Fabaceae</taxon>
        <taxon>Papilionoideae</taxon>
        <taxon>50 kb inversion clade</taxon>
        <taxon>dalbergioids sensu lato</taxon>
        <taxon>Dalbergieae</taxon>
        <taxon>Pterocarpus clade</taxon>
        <taxon>Arachis</taxon>
    </lineage>
</organism>
<keyword evidence="1" id="KW-0234">DNA repair</keyword>
<dbReference type="AlphaFoldDB" id="A0A9C6TSC6"/>
<keyword evidence="1" id="KW-0347">Helicase</keyword>
<reference evidence="5" key="2">
    <citation type="submission" date="2025-08" db="UniProtKB">
        <authorList>
            <consortium name="RefSeq"/>
        </authorList>
    </citation>
    <scope>IDENTIFICATION</scope>
    <source>
        <tissue evidence="5">Whole plant</tissue>
    </source>
</reference>
<dbReference type="KEGG" id="adu:127745579"/>
<protein>
    <recommendedName>
        <fullName evidence="1">ATP-dependent DNA helicase</fullName>
        <ecNumber evidence="1">5.6.2.3</ecNumber>
    </recommendedName>
</protein>
<dbReference type="RefSeq" id="XP_052114398.1">
    <property type="nucleotide sequence ID" value="XM_052258438.1"/>
</dbReference>
<dbReference type="InterPro" id="IPR027417">
    <property type="entry name" value="P-loop_NTPase"/>
</dbReference>
<keyword evidence="1" id="KW-0067">ATP-binding</keyword>
<keyword evidence="1" id="KW-0378">Hydrolase</keyword>
<dbReference type="GO" id="GO:0000723">
    <property type="term" value="P:telomere maintenance"/>
    <property type="evidence" value="ECO:0007669"/>
    <property type="project" value="InterPro"/>
</dbReference>
<proteinExistence type="inferred from homology"/>
<reference evidence="4" key="1">
    <citation type="journal article" date="2016" name="Nat. Genet.">
        <title>The genome sequences of Arachis duranensis and Arachis ipaensis, the diploid ancestors of cultivated peanut.</title>
        <authorList>
            <person name="Bertioli D.J."/>
            <person name="Cannon S.B."/>
            <person name="Froenicke L."/>
            <person name="Huang G."/>
            <person name="Farmer A.D."/>
            <person name="Cannon E.K."/>
            <person name="Liu X."/>
            <person name="Gao D."/>
            <person name="Clevenger J."/>
            <person name="Dash S."/>
            <person name="Ren L."/>
            <person name="Moretzsohn M.C."/>
            <person name="Shirasawa K."/>
            <person name="Huang W."/>
            <person name="Vidigal B."/>
            <person name="Abernathy B."/>
            <person name="Chu Y."/>
            <person name="Niederhuth C.E."/>
            <person name="Umale P."/>
            <person name="Araujo A.C."/>
            <person name="Kozik A."/>
            <person name="Kim K.D."/>
            <person name="Burow M.D."/>
            <person name="Varshney R.K."/>
            <person name="Wang X."/>
            <person name="Zhang X."/>
            <person name="Barkley N."/>
            <person name="Guimaraes P.M."/>
            <person name="Isobe S."/>
            <person name="Guo B."/>
            <person name="Liao B."/>
            <person name="Stalker H.T."/>
            <person name="Schmitz R.J."/>
            <person name="Scheffler B.E."/>
            <person name="Leal-Bertioli S.C."/>
            <person name="Xun X."/>
            <person name="Jackson S.A."/>
            <person name="Michelmore R."/>
            <person name="Ozias-Akins P."/>
        </authorList>
    </citation>
    <scope>NUCLEOTIDE SEQUENCE [LARGE SCALE GENOMIC DNA]</scope>
    <source>
        <strain evidence="4">cv. V14167</strain>
    </source>
</reference>
<dbReference type="PANTHER" id="PTHR10492">
    <property type="match status" value="1"/>
</dbReference>
<comment type="cofactor">
    <cofactor evidence="1">
        <name>Mg(2+)</name>
        <dbReference type="ChEBI" id="CHEBI:18420"/>
    </cofactor>
</comment>
<dbReference type="Pfam" id="PF05970">
    <property type="entry name" value="PIF1"/>
    <property type="match status" value="1"/>
</dbReference>
<dbReference type="GO" id="GO:0016787">
    <property type="term" value="F:hydrolase activity"/>
    <property type="evidence" value="ECO:0007669"/>
    <property type="project" value="UniProtKB-KW"/>
</dbReference>
<evidence type="ECO:0000256" key="1">
    <source>
        <dbReference type="RuleBase" id="RU363044"/>
    </source>
</evidence>
<dbReference type="GO" id="GO:0043139">
    <property type="term" value="F:5'-3' DNA helicase activity"/>
    <property type="evidence" value="ECO:0007669"/>
    <property type="project" value="UniProtKB-EC"/>
</dbReference>
<evidence type="ECO:0000259" key="3">
    <source>
        <dbReference type="Pfam" id="PF21530"/>
    </source>
</evidence>
<keyword evidence="1" id="KW-0233">DNA recombination</keyword>
<gene>
    <name evidence="5" type="primary">LOC127745579</name>
</gene>
<sequence length="304" mass="34121">MMNKLAFEALDRTFHDLMSSNVASARDIPFGGKVIVLGGDFRQVLPVIPKETRAEIVMTSINSSIIWKHCKVMWFMWLIKNLRLGKNSVLSNLDEIKEFSDWILKIGEGSCGNQKEYEIIVDIPSDLLIPLTDDPIQDIVSAIYSNIHDNYGNVSYFQECGILAPTVDIVQQINDFVVDSFPGPEKKGVPIILLRNIANGLCNGTRLIVQDLVENIIGAEIVSGSNIGDKVFIPRMNLIPSDPRTPFKFQRRKFPFSEASYSLETVESVLQIGQDSVYLIDVMGFLISVRDYSDVELDDEKSLN</sequence>
<comment type="catalytic activity">
    <reaction evidence="1">
        <text>ATP + H2O = ADP + phosphate + H(+)</text>
        <dbReference type="Rhea" id="RHEA:13065"/>
        <dbReference type="ChEBI" id="CHEBI:15377"/>
        <dbReference type="ChEBI" id="CHEBI:15378"/>
        <dbReference type="ChEBI" id="CHEBI:30616"/>
        <dbReference type="ChEBI" id="CHEBI:43474"/>
        <dbReference type="ChEBI" id="CHEBI:456216"/>
        <dbReference type="EC" id="5.6.2.3"/>
    </reaction>
</comment>
<dbReference type="GO" id="GO:0006310">
    <property type="term" value="P:DNA recombination"/>
    <property type="evidence" value="ECO:0007669"/>
    <property type="project" value="UniProtKB-KW"/>
</dbReference>
<dbReference type="PANTHER" id="PTHR10492:SF101">
    <property type="entry name" value="ATP-DEPENDENT DNA HELICASE"/>
    <property type="match status" value="1"/>
</dbReference>
<feature type="domain" description="DNA helicase Pif1-like 2B" evidence="3">
    <location>
        <begin position="186"/>
        <end position="212"/>
    </location>
</feature>
<dbReference type="InterPro" id="IPR049163">
    <property type="entry name" value="Pif1-like_2B_dom"/>
</dbReference>
<evidence type="ECO:0000313" key="5">
    <source>
        <dbReference type="RefSeq" id="XP_052114398.1"/>
    </source>
</evidence>
<dbReference type="GO" id="GO:0006281">
    <property type="term" value="P:DNA repair"/>
    <property type="evidence" value="ECO:0007669"/>
    <property type="project" value="UniProtKB-KW"/>
</dbReference>
<dbReference type="Pfam" id="PF21530">
    <property type="entry name" value="Pif1_2B_dom"/>
    <property type="match status" value="1"/>
</dbReference>
<feature type="domain" description="DNA helicase Pif1-like DEAD-box helicase" evidence="2">
    <location>
        <begin position="1"/>
        <end position="115"/>
    </location>
</feature>
<keyword evidence="1" id="KW-0227">DNA damage</keyword>
<dbReference type="GeneID" id="127745579"/>